<dbReference type="InterPro" id="IPR007035">
    <property type="entry name" value="Peptidase_M55"/>
</dbReference>
<dbReference type="Gene3D" id="3.40.50.10780">
    <property type="entry name" value="Dipeptide transport protein"/>
    <property type="match status" value="1"/>
</dbReference>
<proteinExistence type="predicted"/>
<dbReference type="InterPro" id="IPR027476">
    <property type="entry name" value="DppA_N"/>
</dbReference>
<evidence type="ECO:0000313" key="2">
    <source>
        <dbReference type="Proteomes" id="UP000250369"/>
    </source>
</evidence>
<reference evidence="1 2" key="1">
    <citation type="journal article" date="2009" name="Int. J. Syst. Evol. Microbiol.">
        <title>Paenibacillus contaminans sp. nov., isolated from a contaminated laboratory plate.</title>
        <authorList>
            <person name="Chou J.H."/>
            <person name="Lee J.H."/>
            <person name="Lin M.C."/>
            <person name="Chang P.S."/>
            <person name="Arun A.B."/>
            <person name="Young C.C."/>
            <person name="Chen W.M."/>
        </authorList>
    </citation>
    <scope>NUCLEOTIDE SEQUENCE [LARGE SCALE GENOMIC DNA]</scope>
    <source>
        <strain evidence="1 2">CKOBP-6</strain>
    </source>
</reference>
<evidence type="ECO:0000313" key="1">
    <source>
        <dbReference type="EMBL" id="RAV13656.1"/>
    </source>
</evidence>
<gene>
    <name evidence="1" type="ORF">DQG23_33245</name>
</gene>
<dbReference type="SUPFAM" id="SSF63992">
    <property type="entry name" value="Dipeptide transport protein"/>
    <property type="match status" value="1"/>
</dbReference>
<sequence>MHGKIMIGSGCVAPVNVTFRRTRRFYRQECGNLPENLEIVHVRLAGKPLSYRETRSSPMGGVTHEIRRALCRTAALHRLPGFERYTPDDKIIGGGISLKIYIMTDMEGVCGVVSHDEWVTPQGRYYEEGKRLLTMEVNAAIDGFAAAGATEIFVADGHGYGGINNLLLDKRALYLRGPEPGPYPFILDETFDAMAWVGQHAKSGTEFAQMPHTGWFNVLDFRINGISVGEFGQMSLCGASLGVRSIFGAGDEAFTKEAAALVKGIETVSVKRGIMPGSGEQYSTDAYKERYNGAIHMHPNHACEQIRAGAERAMRRFAEDREQFELLKLQPPYRLEIKYRSDDKREAHTKHFEHPDSVIKLLNSSL</sequence>
<evidence type="ECO:0008006" key="3">
    <source>
        <dbReference type="Google" id="ProtNLM"/>
    </source>
</evidence>
<keyword evidence="2" id="KW-1185">Reference proteome</keyword>
<dbReference type="EMBL" id="QMFB01000029">
    <property type="protein sequence ID" value="RAV13656.1"/>
    <property type="molecule type" value="Genomic_DNA"/>
</dbReference>
<comment type="caution">
    <text evidence="1">The sequence shown here is derived from an EMBL/GenBank/DDBJ whole genome shotgun (WGS) entry which is preliminary data.</text>
</comment>
<accession>A0A329M377</accession>
<dbReference type="Pfam" id="PF04951">
    <property type="entry name" value="Peptidase_M55"/>
    <property type="match status" value="1"/>
</dbReference>
<dbReference type="Proteomes" id="UP000250369">
    <property type="component" value="Unassembled WGS sequence"/>
</dbReference>
<organism evidence="1 2">
    <name type="scientific">Paenibacillus contaminans</name>
    <dbReference type="NCBI Taxonomy" id="450362"/>
    <lineage>
        <taxon>Bacteria</taxon>
        <taxon>Bacillati</taxon>
        <taxon>Bacillota</taxon>
        <taxon>Bacilli</taxon>
        <taxon>Bacillales</taxon>
        <taxon>Paenibacillaceae</taxon>
        <taxon>Paenibacillus</taxon>
    </lineage>
</organism>
<dbReference type="InterPro" id="IPR036177">
    <property type="entry name" value="Peptidase_M55_sf"/>
</dbReference>
<dbReference type="AlphaFoldDB" id="A0A329M377"/>
<protein>
    <recommendedName>
        <fullName evidence="3">Peptidase M55</fullName>
    </recommendedName>
</protein>
<name>A0A329M377_9BACL</name>